<feature type="transmembrane region" description="Helical" evidence="2">
    <location>
        <begin position="51"/>
        <end position="70"/>
    </location>
</feature>
<reference evidence="3 4" key="1">
    <citation type="submission" date="2019-08" db="EMBL/GenBank/DDBJ databases">
        <title>Deep-cultivation of Planctomycetes and their phenomic and genomic characterization uncovers novel biology.</title>
        <authorList>
            <person name="Wiegand S."/>
            <person name="Jogler M."/>
            <person name="Boedeker C."/>
            <person name="Pinto D."/>
            <person name="Vollmers J."/>
            <person name="Rivas-Marin E."/>
            <person name="Kohn T."/>
            <person name="Peeters S.H."/>
            <person name="Heuer A."/>
            <person name="Rast P."/>
            <person name="Oberbeckmann S."/>
            <person name="Bunk B."/>
            <person name="Jeske O."/>
            <person name="Meyerdierks A."/>
            <person name="Storesund J.E."/>
            <person name="Kallscheuer N."/>
            <person name="Luecker S."/>
            <person name="Lage O.M."/>
            <person name="Pohl T."/>
            <person name="Merkel B.J."/>
            <person name="Hornburger P."/>
            <person name="Mueller R.-W."/>
            <person name="Bruemmer F."/>
            <person name="Labrenz M."/>
            <person name="Spormann A.M."/>
            <person name="Op Den Camp H."/>
            <person name="Overmann J."/>
            <person name="Amann R."/>
            <person name="Jetten M.S.M."/>
            <person name="Mascher T."/>
            <person name="Medema M.H."/>
            <person name="Devos D.P."/>
            <person name="Kaster A.-K."/>
            <person name="Ovreas L."/>
            <person name="Rohde M."/>
            <person name="Galperin M.Y."/>
            <person name="Jogler C."/>
        </authorList>
    </citation>
    <scope>NUCLEOTIDE SEQUENCE [LARGE SCALE GENOMIC DNA]</scope>
    <source>
        <strain evidence="3 4">LF1</strain>
    </source>
</reference>
<evidence type="ECO:0000256" key="2">
    <source>
        <dbReference type="SAM" id="Phobius"/>
    </source>
</evidence>
<dbReference type="Proteomes" id="UP000322699">
    <property type="component" value="Unassembled WGS sequence"/>
</dbReference>
<keyword evidence="4" id="KW-1185">Reference proteome</keyword>
<comment type="caution">
    <text evidence="3">The sequence shown here is derived from an EMBL/GenBank/DDBJ whole genome shotgun (WGS) entry which is preliminary data.</text>
</comment>
<dbReference type="EMBL" id="VRLW01000001">
    <property type="protein sequence ID" value="KAA1261335.1"/>
    <property type="molecule type" value="Genomic_DNA"/>
</dbReference>
<evidence type="ECO:0000313" key="4">
    <source>
        <dbReference type="Proteomes" id="UP000322699"/>
    </source>
</evidence>
<keyword evidence="2" id="KW-1133">Transmembrane helix</keyword>
<name>A0A5B1CN42_9BACT</name>
<feature type="compositionally biased region" description="Polar residues" evidence="1">
    <location>
        <begin position="30"/>
        <end position="39"/>
    </location>
</feature>
<organism evidence="3 4">
    <name type="scientific">Rubripirellula obstinata</name>
    <dbReference type="NCBI Taxonomy" id="406547"/>
    <lineage>
        <taxon>Bacteria</taxon>
        <taxon>Pseudomonadati</taxon>
        <taxon>Planctomycetota</taxon>
        <taxon>Planctomycetia</taxon>
        <taxon>Pirellulales</taxon>
        <taxon>Pirellulaceae</taxon>
        <taxon>Rubripirellula</taxon>
    </lineage>
</organism>
<keyword evidence="2" id="KW-0812">Transmembrane</keyword>
<feature type="compositionally biased region" description="Basic and acidic residues" evidence="1">
    <location>
        <begin position="20"/>
        <end position="29"/>
    </location>
</feature>
<accession>A0A5B1CN42</accession>
<keyword evidence="2" id="KW-0472">Membrane</keyword>
<dbReference type="RefSeq" id="WP_068265030.1">
    <property type="nucleotide sequence ID" value="NZ_LWSK01000074.1"/>
</dbReference>
<protein>
    <submittedName>
        <fullName evidence="3">Uncharacterized protein</fullName>
    </submittedName>
</protein>
<evidence type="ECO:0000256" key="1">
    <source>
        <dbReference type="SAM" id="MobiDB-lite"/>
    </source>
</evidence>
<dbReference type="AlphaFoldDB" id="A0A5B1CN42"/>
<evidence type="ECO:0000313" key="3">
    <source>
        <dbReference type="EMBL" id="KAA1261335.1"/>
    </source>
</evidence>
<feature type="region of interest" description="Disordered" evidence="1">
    <location>
        <begin position="1"/>
        <end position="39"/>
    </location>
</feature>
<sequence length="76" mass="8293">MIAPIESLGTSKTLTRRGSHPTDADRNRQEQILTQTESTSENIVSRSLGKYPAAAIVSSVVVGLTIGWLIKRKWNG</sequence>
<proteinExistence type="predicted"/>
<gene>
    <name evidence="3" type="ORF">LF1_38820</name>
</gene>